<comment type="similarity">
    <text evidence="2">Belongs to the nucleotide-sugar transporter family. SLC35B subfamily.</text>
</comment>
<reference evidence="9" key="1">
    <citation type="submission" date="2020-08" db="EMBL/GenBank/DDBJ databases">
        <title>Multicomponent nature underlies the extraordinary mechanical properties of spider dragline silk.</title>
        <authorList>
            <person name="Kono N."/>
            <person name="Nakamura H."/>
            <person name="Mori M."/>
            <person name="Yoshida Y."/>
            <person name="Ohtoshi R."/>
            <person name="Malay A.D."/>
            <person name="Moran D.A.P."/>
            <person name="Tomita M."/>
            <person name="Numata K."/>
            <person name="Arakawa K."/>
        </authorList>
    </citation>
    <scope>NUCLEOTIDE SEQUENCE</scope>
</reference>
<evidence type="ECO:0000256" key="4">
    <source>
        <dbReference type="ARBA" id="ARBA00022597"/>
    </source>
</evidence>
<dbReference type="NCBIfam" id="TIGR00803">
    <property type="entry name" value="nst"/>
    <property type="match status" value="1"/>
</dbReference>
<accession>A0A8X6XN36</accession>
<feature type="transmembrane region" description="Helical" evidence="8">
    <location>
        <begin position="130"/>
        <end position="153"/>
    </location>
</feature>
<evidence type="ECO:0000256" key="5">
    <source>
        <dbReference type="ARBA" id="ARBA00022692"/>
    </source>
</evidence>
<feature type="transmembrane region" description="Helical" evidence="8">
    <location>
        <begin position="263"/>
        <end position="287"/>
    </location>
</feature>
<feature type="transmembrane region" description="Helical" evidence="8">
    <location>
        <begin position="165"/>
        <end position="188"/>
    </location>
</feature>
<feature type="transmembrane region" description="Helical" evidence="8">
    <location>
        <begin position="42"/>
        <end position="62"/>
    </location>
</feature>
<dbReference type="OrthoDB" id="999962at2759"/>
<evidence type="ECO:0000256" key="2">
    <source>
        <dbReference type="ARBA" id="ARBA00010694"/>
    </source>
</evidence>
<dbReference type="GO" id="GO:0005464">
    <property type="term" value="F:UDP-xylose transmembrane transporter activity"/>
    <property type="evidence" value="ECO:0007669"/>
    <property type="project" value="TreeGrafter"/>
</dbReference>
<dbReference type="Proteomes" id="UP000886998">
    <property type="component" value="Unassembled WGS sequence"/>
</dbReference>
<feature type="transmembrane region" description="Helical" evidence="8">
    <location>
        <begin position="95"/>
        <end position="114"/>
    </location>
</feature>
<evidence type="ECO:0000256" key="6">
    <source>
        <dbReference type="ARBA" id="ARBA00022989"/>
    </source>
</evidence>
<keyword evidence="3" id="KW-0813">Transport</keyword>
<proteinExistence type="inferred from homology"/>
<dbReference type="GO" id="GO:0005462">
    <property type="term" value="F:UDP-N-acetylglucosamine transmembrane transporter activity"/>
    <property type="evidence" value="ECO:0007669"/>
    <property type="project" value="TreeGrafter"/>
</dbReference>
<organism evidence="9 10">
    <name type="scientific">Trichonephila inaurata madagascariensis</name>
    <dbReference type="NCBI Taxonomy" id="2747483"/>
    <lineage>
        <taxon>Eukaryota</taxon>
        <taxon>Metazoa</taxon>
        <taxon>Ecdysozoa</taxon>
        <taxon>Arthropoda</taxon>
        <taxon>Chelicerata</taxon>
        <taxon>Arachnida</taxon>
        <taxon>Araneae</taxon>
        <taxon>Araneomorphae</taxon>
        <taxon>Entelegynae</taxon>
        <taxon>Araneoidea</taxon>
        <taxon>Nephilidae</taxon>
        <taxon>Trichonephila</taxon>
        <taxon>Trichonephila inaurata</taxon>
    </lineage>
</organism>
<protein>
    <submittedName>
        <fullName evidence="9">UDP-xylose and UDP-N-acetylglucosamine transporter</fullName>
    </submittedName>
</protein>
<dbReference type="PANTHER" id="PTHR10778:SF4">
    <property type="entry name" value="NUCLEOTIDE SUGAR TRANSPORTER SLC35B4"/>
    <property type="match status" value="1"/>
</dbReference>
<evidence type="ECO:0000256" key="3">
    <source>
        <dbReference type="ARBA" id="ARBA00022448"/>
    </source>
</evidence>
<keyword evidence="6 8" id="KW-1133">Transmembrane helix</keyword>
<keyword evidence="7 8" id="KW-0472">Membrane</keyword>
<evidence type="ECO:0000256" key="1">
    <source>
        <dbReference type="ARBA" id="ARBA00004127"/>
    </source>
</evidence>
<dbReference type="SUPFAM" id="SSF103481">
    <property type="entry name" value="Multidrug resistance efflux transporter EmrE"/>
    <property type="match status" value="2"/>
</dbReference>
<evidence type="ECO:0000256" key="7">
    <source>
        <dbReference type="ARBA" id="ARBA00023136"/>
    </source>
</evidence>
<keyword evidence="10" id="KW-1185">Reference proteome</keyword>
<name>A0A8X6XN36_9ARAC</name>
<gene>
    <name evidence="9" type="primary">SLC35B4</name>
    <name evidence="9" type="ORF">TNIN_481201</name>
</gene>
<feature type="transmembrane region" description="Helical" evidence="8">
    <location>
        <begin position="235"/>
        <end position="257"/>
    </location>
</feature>
<keyword evidence="5 8" id="KW-0812">Transmembrane</keyword>
<dbReference type="InterPro" id="IPR037185">
    <property type="entry name" value="EmrE-like"/>
</dbReference>
<dbReference type="GO" id="GO:0005789">
    <property type="term" value="C:endoplasmic reticulum membrane"/>
    <property type="evidence" value="ECO:0007669"/>
    <property type="project" value="TreeGrafter"/>
</dbReference>
<evidence type="ECO:0000256" key="8">
    <source>
        <dbReference type="SAM" id="Phobius"/>
    </source>
</evidence>
<dbReference type="InterPro" id="IPR013657">
    <property type="entry name" value="SCL35B1-4/HUT1"/>
</dbReference>
<dbReference type="AlphaFoldDB" id="A0A8X6XN36"/>
<evidence type="ECO:0000313" key="10">
    <source>
        <dbReference type="Proteomes" id="UP000886998"/>
    </source>
</evidence>
<comment type="subcellular location">
    <subcellularLocation>
        <location evidence="1">Endomembrane system</location>
        <topology evidence="1">Multi-pass membrane protein</topology>
    </subcellularLocation>
</comment>
<feature type="transmembrane region" description="Helical" evidence="8">
    <location>
        <begin position="12"/>
        <end position="30"/>
    </location>
</feature>
<evidence type="ECO:0000313" key="9">
    <source>
        <dbReference type="EMBL" id="GFY56304.1"/>
    </source>
</evidence>
<dbReference type="Pfam" id="PF08449">
    <property type="entry name" value="UAA"/>
    <property type="match status" value="1"/>
</dbReference>
<dbReference type="PANTHER" id="PTHR10778">
    <property type="entry name" value="SOLUTE CARRIER FAMILY 35 MEMBER B"/>
    <property type="match status" value="1"/>
</dbReference>
<dbReference type="EMBL" id="BMAV01010890">
    <property type="protein sequence ID" value="GFY56304.1"/>
    <property type="molecule type" value="Genomic_DNA"/>
</dbReference>
<feature type="transmembrane region" description="Helical" evidence="8">
    <location>
        <begin position="200"/>
        <end position="223"/>
    </location>
</feature>
<comment type="caution">
    <text evidence="9">The sequence shown here is derived from an EMBL/GenBank/DDBJ whole genome shotgun (WGS) entry which is preliminary data.</text>
</comment>
<keyword evidence="4" id="KW-0762">Sugar transport</keyword>
<dbReference type="GO" id="GO:0000139">
    <property type="term" value="C:Golgi membrane"/>
    <property type="evidence" value="ECO:0007669"/>
    <property type="project" value="TreeGrafter"/>
</dbReference>
<sequence>MREIPGCGNVITFSQFLFIALVGFTFTSKFGSVKPSVPIKNYILLVVMFFAVSVSNNCALNFDIPMPLHMIFKSGSLVTSMLLGMLILKKRYSVLKYVSVLLVSVGIFIATFASKKVKMDEFEHASGDQLWIGILLLSFSLLMSAGLGVYQEIIYKQYGKHPQEMLFYSHALALPGFVMLAGDIKYFIPLLSKSDSIHVLAGLSIPKLWLCLIGNVITQYICVRSVFTFGSKYSSLTVTMIITCRKFISLIFSIFYFNNPFTPVHWLGTFLVFVGTLCFTDIGNFWYKKTKKVQ</sequence>